<name>A0ABS4TY08_9PSEU</name>
<accession>A0ABS4TY08</accession>
<dbReference type="SUPFAM" id="SSF51197">
    <property type="entry name" value="Clavaminate synthase-like"/>
    <property type="match status" value="1"/>
</dbReference>
<proteinExistence type="predicted"/>
<dbReference type="Proteomes" id="UP001519332">
    <property type="component" value="Unassembled WGS sequence"/>
</dbReference>
<dbReference type="Gene3D" id="3.60.130.10">
    <property type="entry name" value="Clavaminate synthase-like"/>
    <property type="match status" value="1"/>
</dbReference>
<evidence type="ECO:0000259" key="5">
    <source>
        <dbReference type="Pfam" id="PF02668"/>
    </source>
</evidence>
<feature type="domain" description="TauD/TfdA-like" evidence="5">
    <location>
        <begin position="65"/>
        <end position="309"/>
    </location>
</feature>
<reference evidence="6 7" key="1">
    <citation type="submission" date="2021-03" db="EMBL/GenBank/DDBJ databases">
        <title>Sequencing the genomes of 1000 actinobacteria strains.</title>
        <authorList>
            <person name="Klenk H.-P."/>
        </authorList>
    </citation>
    <scope>NUCLEOTIDE SEQUENCE [LARGE SCALE GENOMIC DNA]</scope>
    <source>
        <strain evidence="6 7">DSM 46670</strain>
    </source>
</reference>
<keyword evidence="2" id="KW-0560">Oxidoreductase</keyword>
<protein>
    <recommendedName>
        <fullName evidence="5">TauD/TfdA-like domain-containing protein</fullName>
    </recommendedName>
</protein>
<keyword evidence="4" id="KW-0045">Antibiotic biosynthesis</keyword>
<keyword evidence="3" id="KW-0408">Iron</keyword>
<evidence type="ECO:0000313" key="7">
    <source>
        <dbReference type="Proteomes" id="UP001519332"/>
    </source>
</evidence>
<dbReference type="InterPro" id="IPR003819">
    <property type="entry name" value="TauD/TfdA-like"/>
</dbReference>
<gene>
    <name evidence="6" type="ORF">JOF56_009641</name>
</gene>
<evidence type="ECO:0000256" key="4">
    <source>
        <dbReference type="ARBA" id="ARBA00023194"/>
    </source>
</evidence>
<evidence type="ECO:0000256" key="3">
    <source>
        <dbReference type="ARBA" id="ARBA00023004"/>
    </source>
</evidence>
<dbReference type="PANTHER" id="PTHR10696">
    <property type="entry name" value="GAMMA-BUTYROBETAINE HYDROXYLASE-RELATED"/>
    <property type="match status" value="1"/>
</dbReference>
<sequence>MTTGRSTFEISDGPSAWYARDLQKPEEWLHHLTEADVEEIDEQVGFWSGVPLAHIQPGYRPLRGLGDRLRELGRELDDGRGFFLIRGVPVERYTEEQASIAFWVMGSALGRPVSQNARGQLLGHVRDTGEKLKQPEARGYHTNERLAYHTDHSDAVGLLCLKTAKSGGLSTLSSAVTVHNELLRRRPDLVPLLHKPFAFDYRGEQPETWQRPYYLSPAYTVHDGRLSTYMSRSAIYAAQRFDGVAPLTAEQDEALTLMQQIAHEDGIRLDMEFHPGDIQVLSNYTILHSRTSYEDHDDPELKRHLLRLWLRTPTARDLPHQFGIGTRGTIADGGIIPQQITA</sequence>
<dbReference type="PANTHER" id="PTHR10696:SF56">
    <property type="entry name" value="TAUD_TFDA-LIKE DOMAIN-CONTAINING PROTEIN"/>
    <property type="match status" value="1"/>
</dbReference>
<organism evidence="6 7">
    <name type="scientific">Kibdelosporangium banguiense</name>
    <dbReference type="NCBI Taxonomy" id="1365924"/>
    <lineage>
        <taxon>Bacteria</taxon>
        <taxon>Bacillati</taxon>
        <taxon>Actinomycetota</taxon>
        <taxon>Actinomycetes</taxon>
        <taxon>Pseudonocardiales</taxon>
        <taxon>Pseudonocardiaceae</taxon>
        <taxon>Kibdelosporangium</taxon>
    </lineage>
</organism>
<evidence type="ECO:0000256" key="1">
    <source>
        <dbReference type="ARBA" id="ARBA00001954"/>
    </source>
</evidence>
<dbReference type="Pfam" id="PF02668">
    <property type="entry name" value="TauD"/>
    <property type="match status" value="1"/>
</dbReference>
<comment type="cofactor">
    <cofactor evidence="1">
        <name>Fe(2+)</name>
        <dbReference type="ChEBI" id="CHEBI:29033"/>
    </cofactor>
</comment>
<evidence type="ECO:0000256" key="2">
    <source>
        <dbReference type="ARBA" id="ARBA00023002"/>
    </source>
</evidence>
<comment type="caution">
    <text evidence="6">The sequence shown here is derived from an EMBL/GenBank/DDBJ whole genome shotgun (WGS) entry which is preliminary data.</text>
</comment>
<dbReference type="InterPro" id="IPR050411">
    <property type="entry name" value="AlphaKG_dependent_hydroxylases"/>
</dbReference>
<dbReference type="EMBL" id="JAGINW010000001">
    <property type="protein sequence ID" value="MBP2329256.1"/>
    <property type="molecule type" value="Genomic_DNA"/>
</dbReference>
<dbReference type="RefSeq" id="WP_209646089.1">
    <property type="nucleotide sequence ID" value="NZ_JAGINW010000001.1"/>
</dbReference>
<evidence type="ECO:0000313" key="6">
    <source>
        <dbReference type="EMBL" id="MBP2329256.1"/>
    </source>
</evidence>
<dbReference type="InterPro" id="IPR042098">
    <property type="entry name" value="TauD-like_sf"/>
</dbReference>
<keyword evidence="7" id="KW-1185">Reference proteome</keyword>